<evidence type="ECO:0000313" key="3">
    <source>
        <dbReference type="EMBL" id="TNJ35545.1"/>
    </source>
</evidence>
<dbReference type="AlphaFoldDB" id="A0A5C4RX25"/>
<protein>
    <submittedName>
        <fullName evidence="3">Glycosyltransferase family 2 protein</fullName>
    </submittedName>
</protein>
<evidence type="ECO:0000259" key="2">
    <source>
        <dbReference type="Pfam" id="PF00535"/>
    </source>
</evidence>
<feature type="region of interest" description="Disordered" evidence="1">
    <location>
        <begin position="1"/>
        <end position="21"/>
    </location>
</feature>
<comment type="caution">
    <text evidence="3">The sequence shown here is derived from an EMBL/GenBank/DDBJ whole genome shotgun (WGS) entry which is preliminary data.</text>
</comment>
<feature type="compositionally biased region" description="Low complexity" evidence="1">
    <location>
        <begin position="81"/>
        <end position="90"/>
    </location>
</feature>
<feature type="region of interest" description="Disordered" evidence="1">
    <location>
        <begin position="61"/>
        <end position="99"/>
    </location>
</feature>
<dbReference type="PANTHER" id="PTHR43179:SF7">
    <property type="entry name" value="RHAMNOSYLTRANSFERASE WBBL"/>
    <property type="match status" value="1"/>
</dbReference>
<dbReference type="EMBL" id="SMDR01000001">
    <property type="protein sequence ID" value="TNJ35545.1"/>
    <property type="molecule type" value="Genomic_DNA"/>
</dbReference>
<name>A0A5C4RX25_9GAMM</name>
<dbReference type="OrthoDB" id="9771846at2"/>
<dbReference type="PANTHER" id="PTHR43179">
    <property type="entry name" value="RHAMNOSYLTRANSFERASE WBBL"/>
    <property type="match status" value="1"/>
</dbReference>
<dbReference type="GO" id="GO:0016740">
    <property type="term" value="F:transferase activity"/>
    <property type="evidence" value="ECO:0007669"/>
    <property type="project" value="UniProtKB-KW"/>
</dbReference>
<reference evidence="3 4" key="1">
    <citation type="submission" date="2019-03" db="EMBL/GenBank/DDBJ databases">
        <title>Arenimonas daejeonensis sp. nov., isolated from compost.</title>
        <authorList>
            <person name="Jeon C.O."/>
        </authorList>
    </citation>
    <scope>NUCLEOTIDE SEQUENCE [LARGE SCALE GENOMIC DNA]</scope>
    <source>
        <strain evidence="3 4">R29</strain>
    </source>
</reference>
<evidence type="ECO:0000256" key="1">
    <source>
        <dbReference type="SAM" id="MobiDB-lite"/>
    </source>
</evidence>
<dbReference type="Proteomes" id="UP000305760">
    <property type="component" value="Unassembled WGS sequence"/>
</dbReference>
<dbReference type="Gene3D" id="3.90.550.10">
    <property type="entry name" value="Spore Coat Polysaccharide Biosynthesis Protein SpsA, Chain A"/>
    <property type="match status" value="1"/>
</dbReference>
<evidence type="ECO:0000313" key="4">
    <source>
        <dbReference type="Proteomes" id="UP000305760"/>
    </source>
</evidence>
<dbReference type="CDD" id="cd04186">
    <property type="entry name" value="GT_2_like_c"/>
    <property type="match status" value="1"/>
</dbReference>
<dbReference type="InterPro" id="IPR029044">
    <property type="entry name" value="Nucleotide-diphossugar_trans"/>
</dbReference>
<dbReference type="Pfam" id="PF00535">
    <property type="entry name" value="Glycos_transf_2"/>
    <property type="match status" value="1"/>
</dbReference>
<feature type="compositionally biased region" description="Basic residues" evidence="1">
    <location>
        <begin position="61"/>
        <end position="80"/>
    </location>
</feature>
<dbReference type="InterPro" id="IPR001173">
    <property type="entry name" value="Glyco_trans_2-like"/>
</dbReference>
<accession>A0A5C4RX25</accession>
<keyword evidence="4" id="KW-1185">Reference proteome</keyword>
<organism evidence="3 4">
    <name type="scientific">Arenimonas terrae</name>
    <dbReference type="NCBI Taxonomy" id="2546226"/>
    <lineage>
        <taxon>Bacteria</taxon>
        <taxon>Pseudomonadati</taxon>
        <taxon>Pseudomonadota</taxon>
        <taxon>Gammaproteobacteria</taxon>
        <taxon>Lysobacterales</taxon>
        <taxon>Lysobacteraceae</taxon>
        <taxon>Arenimonas</taxon>
    </lineage>
</organism>
<keyword evidence="3" id="KW-0808">Transferase</keyword>
<dbReference type="SUPFAM" id="SSF53448">
    <property type="entry name" value="Nucleotide-diphospho-sugar transferases"/>
    <property type="match status" value="1"/>
</dbReference>
<feature type="domain" description="Glycosyltransferase 2-like" evidence="2">
    <location>
        <begin position="116"/>
        <end position="220"/>
    </location>
</feature>
<proteinExistence type="predicted"/>
<feature type="compositionally biased region" description="Basic residues" evidence="1">
    <location>
        <begin position="1"/>
        <end position="11"/>
    </location>
</feature>
<gene>
    <name evidence="3" type="ORF">E1B00_07295</name>
</gene>
<sequence length="391" mass="43807">MVARRCARRGRRADPGRAGHRRRVRLRADVLRRRLRPQRWGPAGAAGAVAVRRFRRIGVRRLPRRSAAQPRRRRPYRPSRSRAGAPAGPGVSNTTHDFPVIGDTGQRDFNARDIGVVVVSYASAATIEACLFRLLAARDVARVVVIDNASPDDSADRAERMAARDRRLTVVRNAENRGFAAACNQGATAMSQSWVAFVNPDAYVERDTLARLVSHARTRPGAGLLGVELVDEAGVVDLASRRADPSLRAQMTGLGNRDDLYLGRDPALALQPVDAVSGALMLMPLGLFVRLEGFDEGYRLHAEDLDLCRRVRAAGYEVVVANDLRVVHVRGVSSRRRPFWVEWQKHRGLWRYFRKFEAADTPAWQRPLLWCAVWAHYGLAAPRAWWRARQN</sequence>